<feature type="transmembrane region" description="Helical" evidence="1">
    <location>
        <begin position="400"/>
        <end position="423"/>
    </location>
</feature>
<evidence type="ECO:0000256" key="1">
    <source>
        <dbReference type="SAM" id="Phobius"/>
    </source>
</evidence>
<dbReference type="EMBL" id="CP019791">
    <property type="protein sequence ID" value="AQT67682.1"/>
    <property type="molecule type" value="Genomic_DNA"/>
</dbReference>
<feature type="transmembrane region" description="Helical" evidence="1">
    <location>
        <begin position="101"/>
        <end position="121"/>
    </location>
</feature>
<dbReference type="Pfam" id="PF10092">
    <property type="entry name" value="DUF2330"/>
    <property type="match status" value="1"/>
</dbReference>
<name>A0A1U9NIB8_9BACT</name>
<keyword evidence="1" id="KW-1133">Transmembrane helix</keyword>
<dbReference type="InterPro" id="IPR019283">
    <property type="entry name" value="DUF2330"/>
</dbReference>
<gene>
    <name evidence="3" type="ORF">STSP2_00830</name>
</gene>
<protein>
    <recommendedName>
        <fullName evidence="5">DUF2207 domain-containing protein</fullName>
    </recommendedName>
</protein>
<keyword evidence="1" id="KW-0472">Membrane</keyword>
<evidence type="ECO:0000313" key="4">
    <source>
        <dbReference type="Proteomes" id="UP000189674"/>
    </source>
</evidence>
<keyword evidence="4" id="KW-1185">Reference proteome</keyword>
<dbReference type="AlphaFoldDB" id="A0A1U9NIB8"/>
<sequence length="537" mass="60023" precursor="true">MKKLITTALLLTLILPAAAHADGKIFPRAHIKAKLAMPSQRAIISYRDGIETLIVESSFEGPGEEFGWIIPVPNEPTQFKAATPGLLDTLELNLRPKITHINLEIIVIALAALLVALWILLDVLVKRKPFLIFLSCGTILVFIVSVLTIYFFPVRSQLKLNLDQYVNETAEQTLHALDLNVFTPDNTDQINDWLTANGCIPLANDKSKIITDYAADGWHFITAKLLNDGAQTDHLVTIPLKIVFPTNKPIYPARLITNTDGTKLDLFIIGPEKAQAKGLNTIFADEFHKNDYQANINDQFEILDGSVFTADRFHRTRLSTTAVDDILWDNSFVTRLEGENLTEDLPIKFNGTEAERDLTFTDPGATLVASAAALIVAAAILTFIRTVGAKRIFSQTTKSIFPFVLPAIALCALAVFIAIYATLDRSRIGFAQNWLLDTGFADRFQTKSIYYTALDTAENLRQANNFSIQNMQAEMKEYTKDMTNYYHGRKGIEQGDSPGDYQLLEDERGIVLRTYTQHGTPIEMPLRKELENLKSEK</sequence>
<evidence type="ECO:0000256" key="2">
    <source>
        <dbReference type="SAM" id="SignalP"/>
    </source>
</evidence>
<reference evidence="4" key="1">
    <citation type="submission" date="2017-02" db="EMBL/GenBank/DDBJ databases">
        <title>Comparative genomics and description of representatives of a novel lineage of planctomycetes thriving in anoxic sediments.</title>
        <authorList>
            <person name="Spring S."/>
            <person name="Bunk B."/>
            <person name="Sproer C."/>
        </authorList>
    </citation>
    <scope>NUCLEOTIDE SEQUENCE [LARGE SCALE GENOMIC DNA]</scope>
    <source>
        <strain evidence="4">ST-NAGAB-D1</strain>
    </source>
</reference>
<evidence type="ECO:0000313" key="3">
    <source>
        <dbReference type="EMBL" id="AQT67682.1"/>
    </source>
</evidence>
<feature type="chain" id="PRO_5012301693" description="DUF2207 domain-containing protein" evidence="2">
    <location>
        <begin position="22"/>
        <end position="537"/>
    </location>
</feature>
<dbReference type="RefSeq" id="WP_146660070.1">
    <property type="nucleotide sequence ID" value="NZ_CP019791.1"/>
</dbReference>
<dbReference type="OrthoDB" id="275368at2"/>
<accession>A0A1U9NIB8</accession>
<dbReference type="STRING" id="1936003.STSP2_00830"/>
<organism evidence="3 4">
    <name type="scientific">Anaerohalosphaera lusitana</name>
    <dbReference type="NCBI Taxonomy" id="1936003"/>
    <lineage>
        <taxon>Bacteria</taxon>
        <taxon>Pseudomonadati</taxon>
        <taxon>Planctomycetota</taxon>
        <taxon>Phycisphaerae</taxon>
        <taxon>Sedimentisphaerales</taxon>
        <taxon>Anaerohalosphaeraceae</taxon>
        <taxon>Anaerohalosphaera</taxon>
    </lineage>
</organism>
<proteinExistence type="predicted"/>
<keyword evidence="2" id="KW-0732">Signal</keyword>
<feature type="transmembrane region" description="Helical" evidence="1">
    <location>
        <begin position="130"/>
        <end position="152"/>
    </location>
</feature>
<dbReference type="KEGG" id="alus:STSP2_00830"/>
<evidence type="ECO:0008006" key="5">
    <source>
        <dbReference type="Google" id="ProtNLM"/>
    </source>
</evidence>
<feature type="signal peptide" evidence="2">
    <location>
        <begin position="1"/>
        <end position="21"/>
    </location>
</feature>
<keyword evidence="1" id="KW-0812">Transmembrane</keyword>
<feature type="transmembrane region" description="Helical" evidence="1">
    <location>
        <begin position="367"/>
        <end position="388"/>
    </location>
</feature>
<dbReference type="Proteomes" id="UP000189674">
    <property type="component" value="Chromosome"/>
</dbReference>